<dbReference type="GO" id="GO:0000156">
    <property type="term" value="F:phosphorelay response regulator activity"/>
    <property type="evidence" value="ECO:0007669"/>
    <property type="project" value="TreeGrafter"/>
</dbReference>
<dbReference type="InterPro" id="IPR039420">
    <property type="entry name" value="WalR-like"/>
</dbReference>
<dbReference type="CDD" id="cd19920">
    <property type="entry name" value="REC_PA4781-like"/>
    <property type="match status" value="1"/>
</dbReference>
<reference evidence="9 10" key="1">
    <citation type="submission" date="2020-04" db="EMBL/GenBank/DDBJ databases">
        <authorList>
            <person name="Depoorter E."/>
        </authorList>
    </citation>
    <scope>NUCLEOTIDE SEQUENCE [LARGE SCALE GENOMIC DNA]</scope>
    <source>
        <strain evidence="9 10">BCC0132</strain>
    </source>
</reference>
<dbReference type="InterPro" id="IPR018060">
    <property type="entry name" value="HTH_AraC"/>
</dbReference>
<feature type="domain" description="HTH araC/xylS-type" evidence="7">
    <location>
        <begin position="190"/>
        <end position="288"/>
    </location>
</feature>
<proteinExistence type="predicted"/>
<dbReference type="PANTHER" id="PTHR48111">
    <property type="entry name" value="REGULATOR OF RPOS"/>
    <property type="match status" value="1"/>
</dbReference>
<sequence>MSMRLYVAMEQLPTIDPNRAGHPQERSQQSFQNRCTMHPSISALGDAHILIVDDQPDQLRLLIDILRGTGCRISIASDGLQACQRAQALMPDLILMDVRMPRMDGFTACRLLAADPLTCAIPVIFLTVAGALHERLEGFDIGCVDYVVKPFEPAEVLARIRVQLAREKRERPVDTQSPFVAGKDDDIIVRAAIRHLARTLNDPPTVEQLARAVGTHEKRLSRAFRDNLGQTVFEYLRHERLRIAQDLLDSTSLSIASIAKEIGFSTPANFATAFRERFGLTPTEWRRQRHAGERAVRREPQRDA</sequence>
<dbReference type="SMART" id="SM00448">
    <property type="entry name" value="REC"/>
    <property type="match status" value="1"/>
</dbReference>
<evidence type="ECO:0000256" key="2">
    <source>
        <dbReference type="ARBA" id="ARBA00023012"/>
    </source>
</evidence>
<dbReference type="SUPFAM" id="SSF52172">
    <property type="entry name" value="CheY-like"/>
    <property type="match status" value="1"/>
</dbReference>
<dbReference type="Gene3D" id="3.40.50.2300">
    <property type="match status" value="1"/>
</dbReference>
<dbReference type="InterPro" id="IPR011006">
    <property type="entry name" value="CheY-like_superfamily"/>
</dbReference>
<evidence type="ECO:0000313" key="9">
    <source>
        <dbReference type="EMBL" id="CAB3971243.1"/>
    </source>
</evidence>
<organism evidence="9 10">
    <name type="scientific">Burkholderia cenocepacia</name>
    <dbReference type="NCBI Taxonomy" id="95486"/>
    <lineage>
        <taxon>Bacteria</taxon>
        <taxon>Pseudomonadati</taxon>
        <taxon>Pseudomonadota</taxon>
        <taxon>Betaproteobacteria</taxon>
        <taxon>Burkholderiales</taxon>
        <taxon>Burkholderiaceae</taxon>
        <taxon>Burkholderia</taxon>
        <taxon>Burkholderia cepacia complex</taxon>
    </lineage>
</organism>
<protein>
    <submittedName>
        <fullName evidence="9">Two-component system response regulator</fullName>
    </submittedName>
</protein>
<dbReference type="SMART" id="SM00342">
    <property type="entry name" value="HTH_ARAC"/>
    <property type="match status" value="1"/>
</dbReference>
<dbReference type="PROSITE" id="PS50110">
    <property type="entry name" value="RESPONSE_REGULATORY"/>
    <property type="match status" value="1"/>
</dbReference>
<feature type="domain" description="Response regulatory" evidence="8">
    <location>
        <begin position="48"/>
        <end position="164"/>
    </location>
</feature>
<keyword evidence="1 6" id="KW-0597">Phosphoprotein</keyword>
<evidence type="ECO:0000259" key="8">
    <source>
        <dbReference type="PROSITE" id="PS50110"/>
    </source>
</evidence>
<keyword evidence="5" id="KW-0804">Transcription</keyword>
<evidence type="ECO:0000256" key="6">
    <source>
        <dbReference type="PROSITE-ProRule" id="PRU00169"/>
    </source>
</evidence>
<dbReference type="AlphaFoldDB" id="A0A6J5JHC0"/>
<dbReference type="GO" id="GO:0032993">
    <property type="term" value="C:protein-DNA complex"/>
    <property type="evidence" value="ECO:0007669"/>
    <property type="project" value="TreeGrafter"/>
</dbReference>
<evidence type="ECO:0000256" key="5">
    <source>
        <dbReference type="ARBA" id="ARBA00023163"/>
    </source>
</evidence>
<evidence type="ECO:0000259" key="7">
    <source>
        <dbReference type="PROSITE" id="PS01124"/>
    </source>
</evidence>
<dbReference type="Proteomes" id="UP000494322">
    <property type="component" value="Unassembled WGS sequence"/>
</dbReference>
<dbReference type="GO" id="GO:0000976">
    <property type="term" value="F:transcription cis-regulatory region binding"/>
    <property type="evidence" value="ECO:0007669"/>
    <property type="project" value="TreeGrafter"/>
</dbReference>
<dbReference type="PROSITE" id="PS01124">
    <property type="entry name" value="HTH_ARAC_FAMILY_2"/>
    <property type="match status" value="1"/>
</dbReference>
<dbReference type="InterPro" id="IPR009057">
    <property type="entry name" value="Homeodomain-like_sf"/>
</dbReference>
<keyword evidence="2" id="KW-0902">Two-component regulatory system</keyword>
<evidence type="ECO:0000313" key="10">
    <source>
        <dbReference type="Proteomes" id="UP000494322"/>
    </source>
</evidence>
<evidence type="ECO:0000256" key="3">
    <source>
        <dbReference type="ARBA" id="ARBA00023015"/>
    </source>
</evidence>
<dbReference type="InterPro" id="IPR020449">
    <property type="entry name" value="Tscrpt_reg_AraC-type_HTH"/>
</dbReference>
<dbReference type="PRINTS" id="PR00032">
    <property type="entry name" value="HTHARAC"/>
</dbReference>
<accession>A0A6J5JHC0</accession>
<name>A0A6J5JHC0_9BURK</name>
<dbReference type="InterPro" id="IPR001789">
    <property type="entry name" value="Sig_transdc_resp-reg_receiver"/>
</dbReference>
<keyword evidence="4" id="KW-0238">DNA-binding</keyword>
<dbReference type="EMBL" id="CABWIK020000032">
    <property type="protein sequence ID" value="CAB3971243.1"/>
    <property type="molecule type" value="Genomic_DNA"/>
</dbReference>
<feature type="modified residue" description="4-aspartylphosphate" evidence="6">
    <location>
        <position position="97"/>
    </location>
</feature>
<dbReference type="Pfam" id="PF12833">
    <property type="entry name" value="HTH_18"/>
    <property type="match status" value="1"/>
</dbReference>
<dbReference type="GO" id="GO:0003700">
    <property type="term" value="F:DNA-binding transcription factor activity"/>
    <property type="evidence" value="ECO:0007669"/>
    <property type="project" value="InterPro"/>
</dbReference>
<gene>
    <name evidence="9" type="ORF">BCO9919_04695</name>
</gene>
<dbReference type="PANTHER" id="PTHR48111:SF1">
    <property type="entry name" value="TWO-COMPONENT RESPONSE REGULATOR ORR33"/>
    <property type="match status" value="1"/>
</dbReference>
<evidence type="ECO:0000256" key="1">
    <source>
        <dbReference type="ARBA" id="ARBA00022553"/>
    </source>
</evidence>
<dbReference type="Gene3D" id="1.10.10.60">
    <property type="entry name" value="Homeodomain-like"/>
    <property type="match status" value="1"/>
</dbReference>
<dbReference type="GO" id="GO:0005829">
    <property type="term" value="C:cytosol"/>
    <property type="evidence" value="ECO:0007669"/>
    <property type="project" value="TreeGrafter"/>
</dbReference>
<evidence type="ECO:0000256" key="4">
    <source>
        <dbReference type="ARBA" id="ARBA00023125"/>
    </source>
</evidence>
<keyword evidence="3" id="KW-0805">Transcription regulation</keyword>
<dbReference type="SUPFAM" id="SSF46689">
    <property type="entry name" value="Homeodomain-like"/>
    <property type="match status" value="2"/>
</dbReference>
<dbReference type="Pfam" id="PF00072">
    <property type="entry name" value="Response_reg"/>
    <property type="match status" value="1"/>
</dbReference>